<evidence type="ECO:0000259" key="6">
    <source>
        <dbReference type="Pfam" id="PF08281"/>
    </source>
</evidence>
<dbReference type="Pfam" id="PF04542">
    <property type="entry name" value="Sigma70_r2"/>
    <property type="match status" value="1"/>
</dbReference>
<dbReference type="CDD" id="cd06171">
    <property type="entry name" value="Sigma70_r4"/>
    <property type="match status" value="1"/>
</dbReference>
<dbReference type="Pfam" id="PF08281">
    <property type="entry name" value="Sigma70_r4_2"/>
    <property type="match status" value="1"/>
</dbReference>
<dbReference type="eggNOG" id="COG1595">
    <property type="taxonomic scope" value="Bacteria"/>
</dbReference>
<reference evidence="8" key="1">
    <citation type="journal article" date="2010" name="ISME J.">
        <title>The complete genome sequence of the algal symbiont Dinoroseobacter shibae: a hitchhiker's guide to life in the sea.</title>
        <authorList>
            <person name="Wagner-Dobler I."/>
            <person name="Ballhausen B."/>
            <person name="Berger M."/>
            <person name="Brinkhoff T."/>
            <person name="Buchholz I."/>
            <person name="Bunk B."/>
            <person name="Cypionka H."/>
            <person name="Daniel R."/>
            <person name="Drepper T."/>
            <person name="Gerdts G."/>
            <person name="Hahnke S."/>
            <person name="Han C."/>
            <person name="Jahn D."/>
            <person name="Kalhoefer D."/>
            <person name="Kiss H."/>
            <person name="Klenk H.P."/>
            <person name="Kyrpides N."/>
            <person name="Liebl W."/>
            <person name="Liesegang H."/>
            <person name="Meincke L."/>
            <person name="Pati A."/>
            <person name="Petersen J."/>
            <person name="Piekarski T."/>
            <person name="Pommerenke C."/>
            <person name="Pradella S."/>
            <person name="Pukall R."/>
            <person name="Rabus R."/>
            <person name="Stackebrandt E."/>
            <person name="Thole S."/>
            <person name="Thompson L."/>
            <person name="Tielen P."/>
            <person name="Tomasch J."/>
            <person name="von Jan M."/>
            <person name="Wanphrut N."/>
            <person name="Wichels A."/>
            <person name="Zech H."/>
            <person name="Simon M."/>
        </authorList>
    </citation>
    <scope>NUCLEOTIDE SEQUENCE [LARGE SCALE GENOMIC DNA]</scope>
    <source>
        <strain evidence="8">DSM 16493 / NCIMB 14021 / DFL 12</strain>
    </source>
</reference>
<dbReference type="SUPFAM" id="SSF88659">
    <property type="entry name" value="Sigma3 and sigma4 domains of RNA polymerase sigma factors"/>
    <property type="match status" value="1"/>
</dbReference>
<proteinExistence type="inferred from homology"/>
<evidence type="ECO:0000256" key="2">
    <source>
        <dbReference type="ARBA" id="ARBA00023015"/>
    </source>
</evidence>
<organism evidence="7 8">
    <name type="scientific">Dinoroseobacter shibae (strain DSM 16493 / NCIMB 14021 / DFL 12)</name>
    <dbReference type="NCBI Taxonomy" id="398580"/>
    <lineage>
        <taxon>Bacteria</taxon>
        <taxon>Pseudomonadati</taxon>
        <taxon>Pseudomonadota</taxon>
        <taxon>Alphaproteobacteria</taxon>
        <taxon>Rhodobacterales</taxon>
        <taxon>Roseobacteraceae</taxon>
        <taxon>Dinoroseobacter</taxon>
    </lineage>
</organism>
<evidence type="ECO:0000256" key="1">
    <source>
        <dbReference type="ARBA" id="ARBA00010641"/>
    </source>
</evidence>
<dbReference type="Gene3D" id="1.10.1740.10">
    <property type="match status" value="1"/>
</dbReference>
<protein>
    <submittedName>
        <fullName evidence="7">RNA polymerase sigma-E factor</fullName>
    </submittedName>
</protein>
<dbReference type="EMBL" id="CP000830">
    <property type="protein sequence ID" value="ABV92115.1"/>
    <property type="molecule type" value="Genomic_DNA"/>
</dbReference>
<keyword evidence="4" id="KW-0804">Transcription</keyword>
<dbReference type="Proteomes" id="UP000006833">
    <property type="component" value="Chromosome"/>
</dbReference>
<comment type="similarity">
    <text evidence="1">Belongs to the sigma-70 factor family. ECF subfamily.</text>
</comment>
<dbReference type="GO" id="GO:0003677">
    <property type="term" value="F:DNA binding"/>
    <property type="evidence" value="ECO:0007669"/>
    <property type="project" value="InterPro"/>
</dbReference>
<keyword evidence="3" id="KW-0731">Sigma factor</keyword>
<dbReference type="InterPro" id="IPR013249">
    <property type="entry name" value="RNA_pol_sigma70_r4_t2"/>
</dbReference>
<sequence length="189" mass="21836">MALAHKTTMERPLDMEWVSVMLAIRDRQDTAAFARLFRHFAPRIKAFLIKSGASDTLAEDCAQDVMTTVWQKAHMFDPSRASVATWIFTIARNRRIDMLRKERRPEPEELPWGPEPEPDQADVLMLQQESEKLQAALIQLPEKQRILVERCYFGDMSHSEIATQTGLPLGTIKSRLRLALDKLRHELKQ</sequence>
<dbReference type="Gene3D" id="1.10.10.10">
    <property type="entry name" value="Winged helix-like DNA-binding domain superfamily/Winged helix DNA-binding domain"/>
    <property type="match status" value="1"/>
</dbReference>
<dbReference type="NCBIfam" id="TIGR02937">
    <property type="entry name" value="sigma70-ECF"/>
    <property type="match status" value="1"/>
</dbReference>
<dbReference type="AlphaFoldDB" id="A8LMX1"/>
<dbReference type="InterPro" id="IPR014284">
    <property type="entry name" value="RNA_pol_sigma-70_dom"/>
</dbReference>
<dbReference type="KEGG" id="dsh:Dshi_0366"/>
<accession>A8LMX1</accession>
<keyword evidence="8" id="KW-1185">Reference proteome</keyword>
<dbReference type="STRING" id="398580.Dshi_0366"/>
<dbReference type="PANTHER" id="PTHR43133">
    <property type="entry name" value="RNA POLYMERASE ECF-TYPE SIGMA FACTO"/>
    <property type="match status" value="1"/>
</dbReference>
<name>A8LMX1_DINSH</name>
<feature type="domain" description="RNA polymerase sigma factor 70 region 4 type 2" evidence="6">
    <location>
        <begin position="131"/>
        <end position="183"/>
    </location>
</feature>
<dbReference type="InterPro" id="IPR036388">
    <property type="entry name" value="WH-like_DNA-bd_sf"/>
</dbReference>
<dbReference type="SUPFAM" id="SSF88946">
    <property type="entry name" value="Sigma2 domain of RNA polymerase sigma factors"/>
    <property type="match status" value="1"/>
</dbReference>
<evidence type="ECO:0000313" key="8">
    <source>
        <dbReference type="Proteomes" id="UP000006833"/>
    </source>
</evidence>
<dbReference type="InterPro" id="IPR013324">
    <property type="entry name" value="RNA_pol_sigma_r3/r4-like"/>
</dbReference>
<dbReference type="GO" id="GO:0006352">
    <property type="term" value="P:DNA-templated transcription initiation"/>
    <property type="evidence" value="ECO:0007669"/>
    <property type="project" value="InterPro"/>
</dbReference>
<dbReference type="InterPro" id="IPR039425">
    <property type="entry name" value="RNA_pol_sigma-70-like"/>
</dbReference>
<evidence type="ECO:0000259" key="5">
    <source>
        <dbReference type="Pfam" id="PF04542"/>
    </source>
</evidence>
<dbReference type="HOGENOM" id="CLU_047691_9_3_5"/>
<evidence type="ECO:0000256" key="3">
    <source>
        <dbReference type="ARBA" id="ARBA00023082"/>
    </source>
</evidence>
<dbReference type="PANTHER" id="PTHR43133:SF62">
    <property type="entry name" value="RNA POLYMERASE SIGMA FACTOR SIGZ"/>
    <property type="match status" value="1"/>
</dbReference>
<gene>
    <name evidence="7" type="primary">rpoE2</name>
    <name evidence="7" type="ordered locus">Dshi_0366</name>
</gene>
<evidence type="ECO:0000313" key="7">
    <source>
        <dbReference type="EMBL" id="ABV92115.1"/>
    </source>
</evidence>
<dbReference type="InterPro" id="IPR013325">
    <property type="entry name" value="RNA_pol_sigma_r2"/>
</dbReference>
<feature type="domain" description="RNA polymerase sigma-70 region 2" evidence="5">
    <location>
        <begin position="36"/>
        <end position="104"/>
    </location>
</feature>
<evidence type="ECO:0000256" key="4">
    <source>
        <dbReference type="ARBA" id="ARBA00023163"/>
    </source>
</evidence>
<keyword evidence="2" id="KW-0805">Transcription regulation</keyword>
<dbReference type="InterPro" id="IPR007627">
    <property type="entry name" value="RNA_pol_sigma70_r2"/>
</dbReference>
<dbReference type="GO" id="GO:0016987">
    <property type="term" value="F:sigma factor activity"/>
    <property type="evidence" value="ECO:0007669"/>
    <property type="project" value="UniProtKB-KW"/>
</dbReference>